<reference evidence="1 2" key="1">
    <citation type="submission" date="2013-06" db="EMBL/GenBank/DDBJ databases">
        <authorList>
            <person name="Weinstock G."/>
            <person name="Sodergren E."/>
            <person name="Clifton S."/>
            <person name="Fulton L."/>
            <person name="Fulton B."/>
            <person name="Courtney L."/>
            <person name="Fronick C."/>
            <person name="Harrison M."/>
            <person name="Strong C."/>
            <person name="Farmer C."/>
            <person name="Delahaunty K."/>
            <person name="Markovic C."/>
            <person name="Hall O."/>
            <person name="Minx P."/>
            <person name="Tomlinson C."/>
            <person name="Mitreva M."/>
            <person name="Nelson J."/>
            <person name="Hou S."/>
            <person name="Wollam A."/>
            <person name="Pepin K.H."/>
            <person name="Johnson M."/>
            <person name="Bhonagiri V."/>
            <person name="Nash W.E."/>
            <person name="Warren W."/>
            <person name="Chinwalla A."/>
            <person name="Mardis E.R."/>
            <person name="Wilson R.K."/>
        </authorList>
    </citation>
    <scope>NUCLEOTIDE SEQUENCE [LARGE SCALE GENOMIC DNA]</scope>
    <source>
        <strain evidence="1 2">ATCC 51271</strain>
    </source>
</reference>
<dbReference type="STRING" id="592026.GCWU0000282_000886"/>
<gene>
    <name evidence="1" type="ORF">GCWU0000282_000886</name>
</gene>
<evidence type="ECO:0000313" key="1">
    <source>
        <dbReference type="EMBL" id="ESL03721.1"/>
    </source>
</evidence>
<organism evidence="1 2">
    <name type="scientific">Catonella morbi ATCC 51271</name>
    <dbReference type="NCBI Taxonomy" id="592026"/>
    <lineage>
        <taxon>Bacteria</taxon>
        <taxon>Bacillati</taxon>
        <taxon>Bacillota</taxon>
        <taxon>Clostridia</taxon>
        <taxon>Lachnospirales</taxon>
        <taxon>Lachnospiraceae</taxon>
        <taxon>Catonella</taxon>
    </lineage>
</organism>
<name>V2Y7R4_9FIRM</name>
<sequence length="80" mass="8774">MITKEIQRAGIPVVQVTNLTKIAEGIGSNRILRGNSVLHVFGDPTLPPAAEKAFREGKVREALELLTEKPEEGQRAIIKE</sequence>
<dbReference type="EMBL" id="ACIL03000007">
    <property type="protein sequence ID" value="ESL03721.1"/>
    <property type="molecule type" value="Genomic_DNA"/>
</dbReference>
<dbReference type="Proteomes" id="UP000018227">
    <property type="component" value="Unassembled WGS sequence"/>
</dbReference>
<dbReference type="AlphaFoldDB" id="V2Y7R4"/>
<dbReference type="HOGENOM" id="CLU_195842_0_0_9"/>
<dbReference type="eggNOG" id="ENOG503309A">
    <property type="taxonomic scope" value="Bacteria"/>
</dbReference>
<dbReference type="OrthoDB" id="5631at2"/>
<keyword evidence="2" id="KW-1185">Reference proteome</keyword>
<proteinExistence type="predicted"/>
<protein>
    <submittedName>
        <fullName evidence="1">Selenoprotein B, glycine/betaine/sarcosine/D-proline reductase domain protein</fullName>
    </submittedName>
</protein>
<evidence type="ECO:0000313" key="2">
    <source>
        <dbReference type="Proteomes" id="UP000018227"/>
    </source>
</evidence>
<comment type="caution">
    <text evidence="1">The sequence shown here is derived from an EMBL/GenBank/DDBJ whole genome shotgun (WGS) entry which is preliminary data.</text>
</comment>
<dbReference type="RefSeq" id="WP_023353770.1">
    <property type="nucleotide sequence ID" value="NZ_KI535367.1"/>
</dbReference>
<accession>V2Y7R4</accession>